<gene>
    <name evidence="17" type="ORF">LYPA_23C004338</name>
</gene>
<keyword evidence="8" id="KW-0164">Citrullination</keyword>
<evidence type="ECO:0000256" key="12">
    <source>
        <dbReference type="ARBA" id="ARBA00023274"/>
    </source>
</evidence>
<dbReference type="InterPro" id="IPR012340">
    <property type="entry name" value="NA-bd_OB-fold"/>
</dbReference>
<evidence type="ECO:0000256" key="2">
    <source>
        <dbReference type="ARBA" id="ARBA00010254"/>
    </source>
</evidence>
<keyword evidence="10" id="KW-0007">Acetylation</keyword>
<evidence type="ECO:0000259" key="16">
    <source>
        <dbReference type="Pfam" id="PF16205"/>
    </source>
</evidence>
<protein>
    <recommendedName>
        <fullName evidence="14">Small ribosomal subunit protein uS17</fullName>
    </recommendedName>
    <alternativeName>
        <fullName evidence="15">40S ribosomal protein S11</fullName>
    </alternativeName>
</protein>
<keyword evidence="18" id="KW-1185">Reference proteome</keyword>
<keyword evidence="5" id="KW-0597">Phosphoprotein</keyword>
<dbReference type="EMBL" id="CAAGRJ010004844">
    <property type="protein sequence ID" value="VFV22707.1"/>
    <property type="molecule type" value="Genomic_DNA"/>
</dbReference>
<evidence type="ECO:0000313" key="17">
    <source>
        <dbReference type="EMBL" id="VFV22707.1"/>
    </source>
</evidence>
<evidence type="ECO:0000256" key="14">
    <source>
        <dbReference type="ARBA" id="ARBA00035164"/>
    </source>
</evidence>
<reference evidence="17 18" key="1">
    <citation type="submission" date="2019-01" db="EMBL/GenBank/DDBJ databases">
        <authorList>
            <person name="Alioto T."/>
            <person name="Alioto T."/>
        </authorList>
    </citation>
    <scope>NUCLEOTIDE SEQUENCE [LARGE SCALE GENOMIC DNA]</scope>
</reference>
<proteinExistence type="inferred from homology"/>
<feature type="domain" description="Small ribosomal subunit protein uS17 N-terminal" evidence="16">
    <location>
        <begin position="5"/>
        <end position="72"/>
    </location>
</feature>
<dbReference type="GO" id="GO:0006412">
    <property type="term" value="P:translation"/>
    <property type="evidence" value="ECO:0007669"/>
    <property type="project" value="InterPro"/>
</dbReference>
<evidence type="ECO:0000256" key="8">
    <source>
        <dbReference type="ARBA" id="ARBA00022934"/>
    </source>
</evidence>
<evidence type="ECO:0000256" key="1">
    <source>
        <dbReference type="ARBA" id="ARBA00004496"/>
    </source>
</evidence>
<dbReference type="SUPFAM" id="SSF50249">
    <property type="entry name" value="Nucleic acid-binding proteins"/>
    <property type="match status" value="1"/>
</dbReference>
<name>A0A485MQY2_LYNPA</name>
<evidence type="ECO:0000256" key="10">
    <source>
        <dbReference type="ARBA" id="ARBA00022990"/>
    </source>
</evidence>
<evidence type="ECO:0000256" key="3">
    <source>
        <dbReference type="ARBA" id="ARBA00022481"/>
    </source>
</evidence>
<dbReference type="GO" id="GO:0022627">
    <property type="term" value="C:cytosolic small ribosomal subunit"/>
    <property type="evidence" value="ECO:0007669"/>
    <property type="project" value="TreeGrafter"/>
</dbReference>
<dbReference type="PANTHER" id="PTHR10744">
    <property type="entry name" value="40S RIBOSOMAL PROTEIN S11 FAMILY MEMBER"/>
    <property type="match status" value="1"/>
</dbReference>
<keyword evidence="4" id="KW-0963">Cytoplasm</keyword>
<keyword evidence="3" id="KW-0488">Methylation</keyword>
<keyword evidence="11" id="KW-0564">Palmitate</keyword>
<sequence>MADIQTECTYQKQPTIFQNKTRVLLGETGWRSSFDTTETSVWASRCPRRPLGAPNIDQKCPFTDVSIQGQILSGVMTKTKMQKTIVTSTTSESITTLRNTIRTCPCTCPRFRDAQIGDTVTVGKCWPLIKTVCFNVLKVTKATGTKEQFQ</sequence>
<dbReference type="Pfam" id="PF16205">
    <property type="entry name" value="Ribosomal_S17_N"/>
    <property type="match status" value="1"/>
</dbReference>
<evidence type="ECO:0000256" key="9">
    <source>
        <dbReference type="ARBA" id="ARBA00022980"/>
    </source>
</evidence>
<comment type="subcellular location">
    <subcellularLocation>
        <location evidence="1">Cytoplasm</location>
    </subcellularLocation>
</comment>
<dbReference type="AlphaFoldDB" id="A0A485MQY2"/>
<evidence type="ECO:0000256" key="15">
    <source>
        <dbReference type="ARBA" id="ARBA00035471"/>
    </source>
</evidence>
<organism evidence="17 18">
    <name type="scientific">Lynx pardinus</name>
    <name type="common">Iberian lynx</name>
    <name type="synonym">Felis pardina</name>
    <dbReference type="NCBI Taxonomy" id="191816"/>
    <lineage>
        <taxon>Eukaryota</taxon>
        <taxon>Metazoa</taxon>
        <taxon>Chordata</taxon>
        <taxon>Craniata</taxon>
        <taxon>Vertebrata</taxon>
        <taxon>Euteleostomi</taxon>
        <taxon>Mammalia</taxon>
        <taxon>Eutheria</taxon>
        <taxon>Laurasiatheria</taxon>
        <taxon>Carnivora</taxon>
        <taxon>Feliformia</taxon>
        <taxon>Felidae</taxon>
        <taxon>Felinae</taxon>
        <taxon>Lynx</taxon>
    </lineage>
</organism>
<dbReference type="GO" id="GO:0003735">
    <property type="term" value="F:structural constituent of ribosome"/>
    <property type="evidence" value="ECO:0007669"/>
    <property type="project" value="InterPro"/>
</dbReference>
<keyword evidence="13" id="KW-0449">Lipoprotein</keyword>
<evidence type="ECO:0000256" key="7">
    <source>
        <dbReference type="ARBA" id="ARBA00022884"/>
    </source>
</evidence>
<accession>A0A485MQY2</accession>
<comment type="similarity">
    <text evidence="2">Belongs to the universal ribosomal protein uS17 family.</text>
</comment>
<keyword evidence="12" id="KW-0687">Ribonucleoprotein</keyword>
<dbReference type="GO" id="GO:0019843">
    <property type="term" value="F:rRNA binding"/>
    <property type="evidence" value="ECO:0007669"/>
    <property type="project" value="UniProtKB-KW"/>
</dbReference>
<evidence type="ECO:0000256" key="11">
    <source>
        <dbReference type="ARBA" id="ARBA00023139"/>
    </source>
</evidence>
<dbReference type="Proteomes" id="UP000386466">
    <property type="component" value="Unassembled WGS sequence"/>
</dbReference>
<dbReference type="PANTHER" id="PTHR10744:SF52">
    <property type="entry name" value="SMALL RIBOSOMAL SUBUNIT PROTEIN US17"/>
    <property type="match status" value="1"/>
</dbReference>
<dbReference type="InterPro" id="IPR000266">
    <property type="entry name" value="Ribosomal_uS17"/>
</dbReference>
<keyword evidence="7" id="KW-0694">RNA-binding</keyword>
<dbReference type="FunFam" id="2.40.50.1000:FF:000008">
    <property type="entry name" value="40S ribosomal protein S11"/>
    <property type="match status" value="1"/>
</dbReference>
<dbReference type="Gene3D" id="2.40.50.1000">
    <property type="match status" value="1"/>
</dbReference>
<evidence type="ECO:0000256" key="6">
    <source>
        <dbReference type="ARBA" id="ARBA00022730"/>
    </source>
</evidence>
<evidence type="ECO:0000313" key="18">
    <source>
        <dbReference type="Proteomes" id="UP000386466"/>
    </source>
</evidence>
<evidence type="ECO:0000256" key="4">
    <source>
        <dbReference type="ARBA" id="ARBA00022490"/>
    </source>
</evidence>
<evidence type="ECO:0000256" key="5">
    <source>
        <dbReference type="ARBA" id="ARBA00022553"/>
    </source>
</evidence>
<keyword evidence="9" id="KW-0689">Ribosomal protein</keyword>
<evidence type="ECO:0000256" key="13">
    <source>
        <dbReference type="ARBA" id="ARBA00023288"/>
    </source>
</evidence>
<keyword evidence="6" id="KW-0699">rRNA-binding</keyword>
<dbReference type="InterPro" id="IPR032440">
    <property type="entry name" value="Ribosomal_uS17_N"/>
</dbReference>